<dbReference type="FunFam" id="1.10.3720.10:FF:000033">
    <property type="entry name" value="Polar amino acid ABC transporter permease"/>
    <property type="match status" value="1"/>
</dbReference>
<organism evidence="11 12">
    <name type="scientific">Candidatus Nanosynbacter lyticus</name>
    <dbReference type="NCBI Taxonomy" id="2093824"/>
    <lineage>
        <taxon>Bacteria</taxon>
        <taxon>Candidatus Saccharimonadota</taxon>
        <taxon>Candidatus Saccharimonadia</taxon>
        <taxon>Candidatus Nanosynbacterales</taxon>
        <taxon>Candidatus Nanosynbacteraceae</taxon>
        <taxon>Candidatus Nanosynbacter</taxon>
    </lineage>
</organism>
<keyword evidence="3 9" id="KW-0813">Transport</keyword>
<dbReference type="GO" id="GO:0043190">
    <property type="term" value="C:ATP-binding cassette (ABC) transporter complex"/>
    <property type="evidence" value="ECO:0007669"/>
    <property type="project" value="InterPro"/>
</dbReference>
<evidence type="ECO:0000256" key="7">
    <source>
        <dbReference type="ARBA" id="ARBA00022989"/>
    </source>
</evidence>
<evidence type="ECO:0000256" key="9">
    <source>
        <dbReference type="RuleBase" id="RU363032"/>
    </source>
</evidence>
<dbReference type="Proteomes" id="UP000030902">
    <property type="component" value="Chromosome"/>
</dbReference>
<dbReference type="PROSITE" id="PS50928">
    <property type="entry name" value="ABC_TM1"/>
    <property type="match status" value="1"/>
</dbReference>
<keyword evidence="7 9" id="KW-1133">Transmembrane helix</keyword>
<dbReference type="InterPro" id="IPR000515">
    <property type="entry name" value="MetI-like"/>
</dbReference>
<gene>
    <name evidence="11" type="ORF">TM7x_03480</name>
</gene>
<evidence type="ECO:0000313" key="12">
    <source>
        <dbReference type="Proteomes" id="UP000030902"/>
    </source>
</evidence>
<accession>A0A6S4GRL2</accession>
<reference evidence="11 12" key="1">
    <citation type="journal article" date="2015" name="Proc. Natl. Acad. Sci. U.S.A.">
        <title>Cultivation of a human-associated TM7 phylotype reveals a reduced genome and epibiotic parasitic lifestyle.</title>
        <authorList>
            <person name="He X."/>
            <person name="McLean J.S."/>
            <person name="Edlund A."/>
            <person name="Yooseph S."/>
            <person name="Hall A.P."/>
            <person name="Liu S.Y."/>
            <person name="Dorrestein P.C."/>
            <person name="Esquenazi E."/>
            <person name="Hunter R.C."/>
            <person name="Cheng G."/>
            <person name="Nelson K.E."/>
            <person name="Lux R."/>
            <person name="Shi W."/>
        </authorList>
    </citation>
    <scope>NUCLEOTIDE SEQUENCE [LARGE SCALE GENOMIC DNA]</scope>
    <source>
        <strain evidence="11 12">TM7x</strain>
    </source>
</reference>
<dbReference type="Gene3D" id="1.10.3720.10">
    <property type="entry name" value="MetI-like"/>
    <property type="match status" value="1"/>
</dbReference>
<evidence type="ECO:0000256" key="2">
    <source>
        <dbReference type="ARBA" id="ARBA00010072"/>
    </source>
</evidence>
<evidence type="ECO:0000256" key="5">
    <source>
        <dbReference type="ARBA" id="ARBA00022692"/>
    </source>
</evidence>
<evidence type="ECO:0000256" key="3">
    <source>
        <dbReference type="ARBA" id="ARBA00022448"/>
    </source>
</evidence>
<keyword evidence="4" id="KW-1003">Cell membrane</keyword>
<sequence length="236" mass="26262">MNFWEVIFGGDRWLFLWHGLEVTLVLTVLALILGSIIGIIIALMCTSNFHPFGRMKSGKLAKFNPLAGLGKLYVDIIRGTPLLVQLLIMYYVVFGSYQFMPKIFVAAVAFGINSGAYIAEIIRGGIQSIDKGQMEAARSLGLSNWQAMRLVILPQAMRNSLPALISEFIALLKETSVVGWIGLNDIMRGADNIRFQTATAFQSLFAAAAMYLILTAIFTRVMARVERKLKHDDNQR</sequence>
<feature type="transmembrane region" description="Helical" evidence="9">
    <location>
        <begin position="163"/>
        <end position="183"/>
    </location>
</feature>
<keyword evidence="5 9" id="KW-0812">Transmembrane</keyword>
<feature type="domain" description="ABC transmembrane type-1" evidence="10">
    <location>
        <begin position="20"/>
        <end position="222"/>
    </location>
</feature>
<dbReference type="InterPro" id="IPR043429">
    <property type="entry name" value="ArtM/GltK/GlnP/TcyL/YhdX-like"/>
</dbReference>
<dbReference type="AlphaFoldDB" id="A0A6S4GRL2"/>
<feature type="transmembrane region" description="Helical" evidence="9">
    <location>
        <begin position="99"/>
        <end position="119"/>
    </location>
</feature>
<keyword evidence="12" id="KW-1185">Reference proteome</keyword>
<comment type="similarity">
    <text evidence="2">Belongs to the binding-protein-dependent transport system permease family. HisMQ subfamily.</text>
</comment>
<evidence type="ECO:0000313" key="11">
    <source>
        <dbReference type="EMBL" id="AJA06638.1"/>
    </source>
</evidence>
<evidence type="ECO:0000256" key="4">
    <source>
        <dbReference type="ARBA" id="ARBA00022475"/>
    </source>
</evidence>
<dbReference type="NCBIfam" id="TIGR01726">
    <property type="entry name" value="HEQRo_perm_3TM"/>
    <property type="match status" value="1"/>
</dbReference>
<proteinExistence type="inferred from homology"/>
<dbReference type="EMBL" id="CP007496">
    <property type="protein sequence ID" value="AJA06638.1"/>
    <property type="molecule type" value="Genomic_DNA"/>
</dbReference>
<evidence type="ECO:0000256" key="1">
    <source>
        <dbReference type="ARBA" id="ARBA00004651"/>
    </source>
</evidence>
<evidence type="ECO:0000256" key="8">
    <source>
        <dbReference type="ARBA" id="ARBA00023136"/>
    </source>
</evidence>
<keyword evidence="8 9" id="KW-0472">Membrane</keyword>
<dbReference type="PANTHER" id="PTHR30614:SF20">
    <property type="entry name" value="GLUTAMINE TRANSPORT SYSTEM PERMEASE PROTEIN GLNP"/>
    <property type="match status" value="1"/>
</dbReference>
<evidence type="ECO:0000256" key="6">
    <source>
        <dbReference type="ARBA" id="ARBA00022970"/>
    </source>
</evidence>
<feature type="transmembrane region" description="Helical" evidence="9">
    <location>
        <begin position="22"/>
        <end position="51"/>
    </location>
</feature>
<comment type="subcellular location">
    <subcellularLocation>
        <location evidence="1 9">Cell membrane</location>
        <topology evidence="1 9">Multi-pass membrane protein</topology>
    </subcellularLocation>
</comment>
<dbReference type="InterPro" id="IPR010065">
    <property type="entry name" value="AA_ABC_transptr_permease_3TM"/>
</dbReference>
<evidence type="ECO:0000259" key="10">
    <source>
        <dbReference type="PROSITE" id="PS50928"/>
    </source>
</evidence>
<feature type="transmembrane region" description="Helical" evidence="9">
    <location>
        <begin position="203"/>
        <end position="223"/>
    </location>
</feature>
<name>A0A6S4GRL2_9BACT</name>
<dbReference type="GO" id="GO:0022857">
    <property type="term" value="F:transmembrane transporter activity"/>
    <property type="evidence" value="ECO:0007669"/>
    <property type="project" value="InterPro"/>
</dbReference>
<protein>
    <submittedName>
        <fullName evidence="11">Amino acid ABC transporter permease</fullName>
    </submittedName>
</protein>
<keyword evidence="6" id="KW-0029">Amino-acid transport</keyword>
<dbReference type="KEGG" id="sox:TM7x_03480"/>
<dbReference type="InterPro" id="IPR035906">
    <property type="entry name" value="MetI-like_sf"/>
</dbReference>
<dbReference type="PANTHER" id="PTHR30614">
    <property type="entry name" value="MEMBRANE COMPONENT OF AMINO ACID ABC TRANSPORTER"/>
    <property type="match status" value="1"/>
</dbReference>
<dbReference type="Pfam" id="PF00528">
    <property type="entry name" value="BPD_transp_1"/>
    <property type="match status" value="1"/>
</dbReference>
<dbReference type="SUPFAM" id="SSF161098">
    <property type="entry name" value="MetI-like"/>
    <property type="match status" value="1"/>
</dbReference>
<dbReference type="GO" id="GO:0006865">
    <property type="term" value="P:amino acid transport"/>
    <property type="evidence" value="ECO:0007669"/>
    <property type="project" value="UniProtKB-KW"/>
</dbReference>
<feature type="transmembrane region" description="Helical" evidence="9">
    <location>
        <begin position="72"/>
        <end position="93"/>
    </location>
</feature>
<dbReference type="CDD" id="cd06261">
    <property type="entry name" value="TM_PBP2"/>
    <property type="match status" value="1"/>
</dbReference>
<dbReference type="RefSeq" id="WP_039327833.1">
    <property type="nucleotide sequence ID" value="NZ_CP007496.1"/>
</dbReference>